<protein>
    <submittedName>
        <fullName evidence="1">Uncharacterized protein</fullName>
    </submittedName>
</protein>
<dbReference type="RefSeq" id="WP_285274038.1">
    <property type="nucleotide sequence ID" value="NZ_JASNVW010000004.1"/>
</dbReference>
<dbReference type="Proteomes" id="UP001529235">
    <property type="component" value="Unassembled WGS sequence"/>
</dbReference>
<name>A0ABD4Z6U6_9CREN</name>
<comment type="caution">
    <text evidence="1">The sequence shown here is derived from an EMBL/GenBank/DDBJ whole genome shotgun (WGS) entry which is preliminary data.</text>
</comment>
<organism evidence="1 2">
    <name type="scientific">Ignisphaera cupida</name>
    <dbReference type="NCBI Taxonomy" id="3050454"/>
    <lineage>
        <taxon>Archaea</taxon>
        <taxon>Thermoproteota</taxon>
        <taxon>Thermoprotei</taxon>
        <taxon>Desulfurococcales</taxon>
        <taxon>Desulfurococcaceae</taxon>
        <taxon>Ignisphaera</taxon>
    </lineage>
</organism>
<dbReference type="EMBL" id="JASNVW010000004">
    <property type="protein sequence ID" value="MDK6029051.1"/>
    <property type="molecule type" value="Genomic_DNA"/>
</dbReference>
<evidence type="ECO:0000313" key="2">
    <source>
        <dbReference type="Proteomes" id="UP001529235"/>
    </source>
</evidence>
<proteinExistence type="predicted"/>
<keyword evidence="2" id="KW-1185">Reference proteome</keyword>
<reference evidence="1 2" key="1">
    <citation type="submission" date="2023-05" db="EMBL/GenBank/DDBJ databases">
        <title>A new hyperthermophilic archaea 'Ignisphaera cupida' sp. nov. and description of the family 'Ignisphaeraceae' fam. nov.</title>
        <authorList>
            <person name="Podosokorskaya O.A."/>
            <person name="Elcheninov A.G."/>
            <person name="Klukina A."/>
            <person name="Merkel A.Y."/>
        </authorList>
    </citation>
    <scope>NUCLEOTIDE SEQUENCE [LARGE SCALE GENOMIC DNA]</scope>
    <source>
        <strain evidence="1 2">4213-co</strain>
    </source>
</reference>
<sequence length="420" mass="47122">MNKLLKTFAFALTAVVLLSILFLTLDNQHKFNIISSVPQQFNFLKNTVRDFIINVISNLFSCATCSYGDTDCIVIPGKYCNGTAVFGNEIMIFPGTNGSIADRVYLQRIYVGVPNNYAYAIADFLRSKGLNVNIDKQHLYTVVIRIVKHSPVQERCGNNICTVIHRVPSDEAIVVVAVKNENGRIETFIGKVLGGRNVKVLKVSKIRYVVVNQSLVEESKQDFSMEIASKLNITIEDVKKFGIPSETIKKLVVYYYKLDVNSLDKDLTTIEGFDISQAVYESSPGSVTYELRSQIATGPVVYAETILRFTAYWSPVIPEIVLVIDESECKCYLPPTTMIIADCSHRVGFTDDRVAGKAYGKYVFFVLHVPPIYITYCAGAEMEVDRYTGYILARNTRVCWWSGSPPYPSCETACPVYLYM</sequence>
<dbReference type="AlphaFoldDB" id="A0ABD4Z6U6"/>
<gene>
    <name evidence="1" type="ORF">QPL79_06710</name>
</gene>
<accession>A0ABD4Z6U6</accession>
<evidence type="ECO:0000313" key="1">
    <source>
        <dbReference type="EMBL" id="MDK6029051.1"/>
    </source>
</evidence>